<accession>A0A812EG98</accession>
<evidence type="ECO:0000256" key="1">
    <source>
        <dbReference type="SAM" id="MobiDB-lite"/>
    </source>
</evidence>
<keyword evidence="4" id="KW-1185">Reference proteome</keyword>
<reference evidence="3" key="1">
    <citation type="submission" date="2021-01" db="EMBL/GenBank/DDBJ databases">
        <authorList>
            <person name="Li R."/>
            <person name="Bekaert M."/>
        </authorList>
    </citation>
    <scope>NUCLEOTIDE SEQUENCE</scope>
    <source>
        <strain evidence="3">Farmed</strain>
    </source>
</reference>
<dbReference type="PANTHER" id="PTHR47331:SF6">
    <property type="entry name" value="DOUBLECORTIN DOMAIN-CONTAINING PROTEIN"/>
    <property type="match status" value="1"/>
</dbReference>
<keyword evidence="2" id="KW-1133">Transmembrane helix</keyword>
<feature type="transmembrane region" description="Helical" evidence="2">
    <location>
        <begin position="660"/>
        <end position="685"/>
    </location>
</feature>
<feature type="region of interest" description="Disordered" evidence="1">
    <location>
        <begin position="291"/>
        <end position="318"/>
    </location>
</feature>
<feature type="transmembrane region" description="Helical" evidence="2">
    <location>
        <begin position="620"/>
        <end position="640"/>
    </location>
</feature>
<evidence type="ECO:0000313" key="3">
    <source>
        <dbReference type="EMBL" id="CAE1321719.1"/>
    </source>
</evidence>
<keyword evidence="2" id="KW-0472">Membrane</keyword>
<feature type="compositionally biased region" description="Basic residues" evidence="1">
    <location>
        <begin position="1"/>
        <end position="10"/>
    </location>
</feature>
<organism evidence="3 4">
    <name type="scientific">Acanthosepion pharaonis</name>
    <name type="common">Pharaoh cuttlefish</name>
    <name type="synonym">Sepia pharaonis</name>
    <dbReference type="NCBI Taxonomy" id="158019"/>
    <lineage>
        <taxon>Eukaryota</taxon>
        <taxon>Metazoa</taxon>
        <taxon>Spiralia</taxon>
        <taxon>Lophotrochozoa</taxon>
        <taxon>Mollusca</taxon>
        <taxon>Cephalopoda</taxon>
        <taxon>Coleoidea</taxon>
        <taxon>Decapodiformes</taxon>
        <taxon>Sepiida</taxon>
        <taxon>Sepiina</taxon>
        <taxon>Sepiidae</taxon>
        <taxon>Acanthosepion</taxon>
    </lineage>
</organism>
<dbReference type="OrthoDB" id="6144268at2759"/>
<dbReference type="EMBL" id="CAHIKZ030005261">
    <property type="protein sequence ID" value="CAE1321719.1"/>
    <property type="molecule type" value="Genomic_DNA"/>
</dbReference>
<dbReference type="PANTHER" id="PTHR47331">
    <property type="entry name" value="PHD-TYPE DOMAIN-CONTAINING PROTEIN"/>
    <property type="match status" value="1"/>
</dbReference>
<gene>
    <name evidence="3" type="ORF">SPHA_71779</name>
</gene>
<dbReference type="AlphaFoldDB" id="A0A812EG98"/>
<feature type="compositionally biased region" description="Basic and acidic residues" evidence="1">
    <location>
        <begin position="77"/>
        <end position="89"/>
    </location>
</feature>
<name>A0A812EG98_ACAPH</name>
<feature type="transmembrane region" description="Helical" evidence="2">
    <location>
        <begin position="732"/>
        <end position="748"/>
    </location>
</feature>
<feature type="transmembrane region" description="Helical" evidence="2">
    <location>
        <begin position="705"/>
        <end position="726"/>
    </location>
</feature>
<sequence>MSRLVKKKSSIHLDQTPADPMQRTREYVAEQSAQLNSQPAAPQLVQSSALQHTRSPASQFDQPTNSEASFRYFPDPSEDHRRRCSTENRHDHSSDLMRYFARRELLQASMLKFSDRPKDYRAWRRSFRNSIVDLRLTPSEEMDLLVKWLGPASTEHANRLRTAYLNHPEKGLQEIWKRLEKCYGSPEAIEDSLFERIHRFPKVTKDYDRLRELSDLLTELQAAKDDGDLPGLALLDTARGLRPIVEKLPPTLRDQWTSHGTTYKRKHQVPFPPFSVFTKFIEQQAEDRNDPSFRLTTDTWPSQNMDRTTTPQRKEISVHKTQIASKDIKEICPIHNLPHPLRSCRAFRSKPFPERQAYLRQHNICFRCCATHVNKDCRFKPKCAECGSESHNTALHPEPVPQTTPIRAMPNHGGENNDITAHCTQVCGNNLIEKSCSKICLVKVHPQGQRNKAVRMYAVIDEHSNKSLARPEFFELFSDHGPTSSYSLRTCAGVIETWGTYASGDDKPSTVDTFFTSTREGSRPTNFEPCPNTFRAKERYCRKGLGSSVFQPTKEDDRLAYSIEDRIFLDIMEKGVKRNSHRSWVAPLPFKPYRLRLPNNRQQAVSRLNSLTRQFRKKPYFFTGLLLLLPFSSFLLPFPARCMPFNLSNSSFWFGTCLHAPLLAAPPFLITLVCFIPFSFCFFFIRLSTFATTVCLAAAGSKLAYFFLSFFVLSCFLLCLSSPLPLGPFRRSGLMFFVHFFFQIFYLIHRIKSFVFQ</sequence>
<feature type="region of interest" description="Disordered" evidence="1">
    <location>
        <begin position="1"/>
        <end position="89"/>
    </location>
</feature>
<evidence type="ECO:0000313" key="4">
    <source>
        <dbReference type="Proteomes" id="UP000597762"/>
    </source>
</evidence>
<comment type="caution">
    <text evidence="3">The sequence shown here is derived from an EMBL/GenBank/DDBJ whole genome shotgun (WGS) entry which is preliminary data.</text>
</comment>
<dbReference type="Proteomes" id="UP000597762">
    <property type="component" value="Unassembled WGS sequence"/>
</dbReference>
<feature type="compositionally biased region" description="Polar residues" evidence="1">
    <location>
        <begin position="31"/>
        <end position="68"/>
    </location>
</feature>
<keyword evidence="2" id="KW-0812">Transmembrane</keyword>
<feature type="compositionally biased region" description="Polar residues" evidence="1">
    <location>
        <begin position="294"/>
        <end position="311"/>
    </location>
</feature>
<proteinExistence type="predicted"/>
<evidence type="ECO:0000256" key="2">
    <source>
        <dbReference type="SAM" id="Phobius"/>
    </source>
</evidence>
<protein>
    <submittedName>
        <fullName evidence="3">Uncharacterized protein</fullName>
    </submittedName>
</protein>